<proteinExistence type="predicted"/>
<organism evidence="1 2">
    <name type="scientific">Rhodoferax fermentans</name>
    <dbReference type="NCBI Taxonomy" id="28066"/>
    <lineage>
        <taxon>Bacteria</taxon>
        <taxon>Pseudomonadati</taxon>
        <taxon>Pseudomonadota</taxon>
        <taxon>Betaproteobacteria</taxon>
        <taxon>Burkholderiales</taxon>
        <taxon>Comamonadaceae</taxon>
        <taxon>Rhodoferax</taxon>
    </lineage>
</organism>
<keyword evidence="2" id="KW-1185">Reference proteome</keyword>
<evidence type="ECO:0008006" key="3">
    <source>
        <dbReference type="Google" id="ProtNLM"/>
    </source>
</evidence>
<dbReference type="RefSeq" id="WP_078366290.1">
    <property type="nucleotide sequence ID" value="NZ_MTJN01000002.1"/>
</dbReference>
<dbReference type="OrthoDB" id="9152106at2"/>
<protein>
    <recommendedName>
        <fullName evidence="3">Antitoxin Xre/MbcA/ParS-like toxin-binding domain-containing protein</fullName>
    </recommendedName>
</protein>
<dbReference type="AlphaFoldDB" id="A0A1T1AWC0"/>
<reference evidence="1 2" key="1">
    <citation type="submission" date="2017-01" db="EMBL/GenBank/DDBJ databases">
        <title>Genome sequencing of Rhodoferax fermentans JCM 7819.</title>
        <authorList>
            <person name="Kim Y.J."/>
            <person name="Farh M.E.-A."/>
            <person name="Yang D.-C."/>
        </authorList>
    </citation>
    <scope>NUCLEOTIDE SEQUENCE [LARGE SCALE GENOMIC DNA]</scope>
    <source>
        <strain evidence="1 2">JCM 7819</strain>
    </source>
</reference>
<gene>
    <name evidence="1" type="ORF">RF819_18355</name>
</gene>
<sequence length="174" mass="19613">MAELDKLTTQAPMGYRKVPRLVSVGRPLAPPLALPTASDQQFMDMLKAYRHSGGLWRAPDVAARCKPHSGTDVHTLAGWVLDRQVVSFEWLSRIWLPVFQFQRADMGRLQGLAEVLSELASVYDNWQVANWFALPNHWLANTMPADRLSNAPAEVLTAARAEQFMPTVQRLARY</sequence>
<accession>A0A1T1AWC0</accession>
<dbReference type="EMBL" id="MTJN01000002">
    <property type="protein sequence ID" value="OOV08406.1"/>
    <property type="molecule type" value="Genomic_DNA"/>
</dbReference>
<comment type="caution">
    <text evidence="1">The sequence shown here is derived from an EMBL/GenBank/DDBJ whole genome shotgun (WGS) entry which is preliminary data.</text>
</comment>
<dbReference type="Proteomes" id="UP000190750">
    <property type="component" value="Unassembled WGS sequence"/>
</dbReference>
<name>A0A1T1AWC0_RHOFE</name>
<evidence type="ECO:0000313" key="2">
    <source>
        <dbReference type="Proteomes" id="UP000190750"/>
    </source>
</evidence>
<evidence type="ECO:0000313" key="1">
    <source>
        <dbReference type="EMBL" id="OOV08406.1"/>
    </source>
</evidence>